<dbReference type="FunFam" id="1.20.1070.10:FF:000410">
    <property type="entry name" value="Olfactory receptor 1348"/>
    <property type="match status" value="1"/>
</dbReference>
<keyword evidence="4" id="KW-0716">Sensory transduction</keyword>
<evidence type="ECO:0000256" key="13">
    <source>
        <dbReference type="SAM" id="Phobius"/>
    </source>
</evidence>
<evidence type="ECO:0000256" key="3">
    <source>
        <dbReference type="ARBA" id="ARBA00022475"/>
    </source>
</evidence>
<feature type="transmembrane region" description="Helical" evidence="13">
    <location>
        <begin position="201"/>
        <end position="224"/>
    </location>
</feature>
<keyword evidence="6" id="KW-0552">Olfaction</keyword>
<dbReference type="AlphaFoldDB" id="A0A8C5L8L9"/>
<dbReference type="Proteomes" id="UP000694385">
    <property type="component" value="Unassembled WGS sequence"/>
</dbReference>
<feature type="transmembrane region" description="Helical" evidence="13">
    <location>
        <begin position="20"/>
        <end position="46"/>
    </location>
</feature>
<feature type="transmembrane region" description="Helical" evidence="13">
    <location>
        <begin position="163"/>
        <end position="189"/>
    </location>
</feature>
<evidence type="ECO:0000313" key="16">
    <source>
        <dbReference type="Proteomes" id="UP000694385"/>
    </source>
</evidence>
<dbReference type="GO" id="GO:0005886">
    <property type="term" value="C:plasma membrane"/>
    <property type="evidence" value="ECO:0007669"/>
    <property type="project" value="UniProtKB-SubCell"/>
</dbReference>
<feature type="domain" description="G-protein coupled receptors family 1 profile" evidence="14">
    <location>
        <begin position="39"/>
        <end position="270"/>
    </location>
</feature>
<dbReference type="PROSITE" id="PS00237">
    <property type="entry name" value="G_PROTEIN_RECEP_F1_1"/>
    <property type="match status" value="1"/>
</dbReference>
<dbReference type="Pfam" id="PF13853">
    <property type="entry name" value="7tm_4"/>
    <property type="match status" value="1"/>
</dbReference>
<feature type="transmembrane region" description="Helical" evidence="13">
    <location>
        <begin position="96"/>
        <end position="116"/>
    </location>
</feature>
<evidence type="ECO:0000256" key="8">
    <source>
        <dbReference type="ARBA" id="ARBA00023040"/>
    </source>
</evidence>
<comment type="subcellular location">
    <subcellularLocation>
        <location evidence="2">Cell membrane</location>
    </subcellularLocation>
    <subcellularLocation>
        <location evidence="1">Membrane</location>
        <topology evidence="1">Multi-pass membrane protein</topology>
    </subcellularLocation>
</comment>
<keyword evidence="7 13" id="KW-1133">Transmembrane helix</keyword>
<keyword evidence="10 12" id="KW-0675">Receptor</keyword>
<evidence type="ECO:0000256" key="11">
    <source>
        <dbReference type="ARBA" id="ARBA00023224"/>
    </source>
</evidence>
<sequence length="270" mass="30094">ILNYSSVMTFILVGFSEYPYLQVPLFLLLLTIYTVTLVGNVGIIMVIMIDPKLHTPMYFFLQQLSILDICYSSVFIPKLLQILIMKDRTISFNGCMTQFFFICTFVITEMFMLAVMAYDRFTAVCNPLLYTVAMSHKLCALLVYSAVISVSHSGSSVSQMECLVISLLSEACSVLITLASYVFIVVTIVKMSSKGGLQKAFSTCTSHLAAISIFHGIILLLYGVPNSNSSQLFVRVATALYSVMIPNLRNKDVKETVMKLINSKLHPHLI</sequence>
<evidence type="ECO:0000256" key="6">
    <source>
        <dbReference type="ARBA" id="ARBA00022725"/>
    </source>
</evidence>
<evidence type="ECO:0000256" key="7">
    <source>
        <dbReference type="ARBA" id="ARBA00022989"/>
    </source>
</evidence>
<feature type="transmembrane region" description="Helical" evidence="13">
    <location>
        <begin position="128"/>
        <end position="151"/>
    </location>
</feature>
<evidence type="ECO:0000256" key="2">
    <source>
        <dbReference type="ARBA" id="ARBA00004236"/>
    </source>
</evidence>
<reference evidence="15" key="1">
    <citation type="submission" date="2025-08" db="UniProtKB">
        <authorList>
            <consortium name="Ensembl"/>
        </authorList>
    </citation>
    <scope>IDENTIFICATION</scope>
</reference>
<keyword evidence="9 13" id="KW-0472">Membrane</keyword>
<dbReference type="SUPFAM" id="SSF81321">
    <property type="entry name" value="Family A G protein-coupled receptor-like"/>
    <property type="match status" value="1"/>
</dbReference>
<evidence type="ECO:0000256" key="5">
    <source>
        <dbReference type="ARBA" id="ARBA00022692"/>
    </source>
</evidence>
<dbReference type="GeneTree" id="ENSGT01140000282514"/>
<evidence type="ECO:0000256" key="12">
    <source>
        <dbReference type="RuleBase" id="RU000688"/>
    </source>
</evidence>
<keyword evidence="16" id="KW-1185">Reference proteome</keyword>
<evidence type="ECO:0000256" key="1">
    <source>
        <dbReference type="ARBA" id="ARBA00004141"/>
    </source>
</evidence>
<dbReference type="OMA" id="MECLVIS"/>
<organism evidence="15 16">
    <name type="scientific">Jaculus jaculus</name>
    <name type="common">Lesser Egyptian jerboa</name>
    <dbReference type="NCBI Taxonomy" id="51337"/>
    <lineage>
        <taxon>Eukaryota</taxon>
        <taxon>Metazoa</taxon>
        <taxon>Chordata</taxon>
        <taxon>Craniata</taxon>
        <taxon>Vertebrata</taxon>
        <taxon>Euteleostomi</taxon>
        <taxon>Mammalia</taxon>
        <taxon>Eutheria</taxon>
        <taxon>Euarchontoglires</taxon>
        <taxon>Glires</taxon>
        <taxon>Rodentia</taxon>
        <taxon>Myomorpha</taxon>
        <taxon>Dipodoidea</taxon>
        <taxon>Dipodidae</taxon>
        <taxon>Dipodinae</taxon>
        <taxon>Jaculus</taxon>
    </lineage>
</organism>
<accession>A0A8C5L8L9</accession>
<keyword evidence="11 12" id="KW-0807">Transducer</keyword>
<proteinExistence type="inferred from homology"/>
<keyword evidence="5 12" id="KW-0812">Transmembrane</keyword>
<dbReference type="Ensembl" id="ENSJJAT00000025885.1">
    <property type="protein sequence ID" value="ENSJJAP00000019349.1"/>
    <property type="gene ID" value="ENSJJAG00000020335.1"/>
</dbReference>
<evidence type="ECO:0000256" key="4">
    <source>
        <dbReference type="ARBA" id="ARBA00022606"/>
    </source>
</evidence>
<dbReference type="InterPro" id="IPR017452">
    <property type="entry name" value="GPCR_Rhodpsn_7TM"/>
</dbReference>
<name>A0A8C5L8L9_JACJA</name>
<reference evidence="15" key="2">
    <citation type="submission" date="2025-09" db="UniProtKB">
        <authorList>
            <consortium name="Ensembl"/>
        </authorList>
    </citation>
    <scope>IDENTIFICATION</scope>
</reference>
<dbReference type="Gene3D" id="1.20.1070.10">
    <property type="entry name" value="Rhodopsin 7-helix transmembrane proteins"/>
    <property type="match status" value="1"/>
</dbReference>
<dbReference type="InterPro" id="IPR000276">
    <property type="entry name" value="GPCR_Rhodpsn"/>
</dbReference>
<keyword evidence="8 12" id="KW-0297">G-protein coupled receptor</keyword>
<evidence type="ECO:0000259" key="14">
    <source>
        <dbReference type="PROSITE" id="PS50262"/>
    </source>
</evidence>
<keyword evidence="3" id="KW-1003">Cell membrane</keyword>
<dbReference type="PRINTS" id="PR00237">
    <property type="entry name" value="GPCRRHODOPSN"/>
</dbReference>
<dbReference type="GO" id="GO:0004984">
    <property type="term" value="F:olfactory receptor activity"/>
    <property type="evidence" value="ECO:0007669"/>
    <property type="project" value="InterPro"/>
</dbReference>
<dbReference type="PROSITE" id="PS50262">
    <property type="entry name" value="G_PROTEIN_RECEP_F1_2"/>
    <property type="match status" value="1"/>
</dbReference>
<protein>
    <recommendedName>
        <fullName evidence="14">G-protein coupled receptors family 1 profile domain-containing protein</fullName>
    </recommendedName>
</protein>
<feature type="transmembrane region" description="Helical" evidence="13">
    <location>
        <begin position="58"/>
        <end position="76"/>
    </location>
</feature>
<comment type="similarity">
    <text evidence="12">Belongs to the G-protein coupled receptor 1 family.</text>
</comment>
<dbReference type="GO" id="GO:0004930">
    <property type="term" value="F:G protein-coupled receptor activity"/>
    <property type="evidence" value="ECO:0007669"/>
    <property type="project" value="UniProtKB-KW"/>
</dbReference>
<dbReference type="PANTHER" id="PTHR48018">
    <property type="entry name" value="OLFACTORY RECEPTOR"/>
    <property type="match status" value="1"/>
</dbReference>
<evidence type="ECO:0000313" key="15">
    <source>
        <dbReference type="Ensembl" id="ENSJJAP00000019349.1"/>
    </source>
</evidence>
<dbReference type="InterPro" id="IPR000725">
    <property type="entry name" value="Olfact_rcpt"/>
</dbReference>
<evidence type="ECO:0000256" key="10">
    <source>
        <dbReference type="ARBA" id="ARBA00023170"/>
    </source>
</evidence>
<evidence type="ECO:0000256" key="9">
    <source>
        <dbReference type="ARBA" id="ARBA00023136"/>
    </source>
</evidence>